<evidence type="ECO:0000313" key="4">
    <source>
        <dbReference type="EMBL" id="ADN51756.1"/>
    </source>
</evidence>
<reference evidence="4 5" key="1">
    <citation type="journal article" date="2010" name="Stand. Genomic Sci.">
        <title>Complete genome sequence of Vulcanisaeta distributa type strain (IC-017).</title>
        <authorList>
            <person name="Mavromatis K."/>
            <person name="Sikorski J."/>
            <person name="Pabst E."/>
            <person name="Teshima H."/>
            <person name="Lapidus A."/>
            <person name="Lucas S."/>
            <person name="Nolan M."/>
            <person name="Glavina Del Rio T."/>
            <person name="Cheng J.F."/>
            <person name="Bruce D."/>
            <person name="Goodwin L."/>
            <person name="Pitluck S."/>
            <person name="Liolios K."/>
            <person name="Ivanova N."/>
            <person name="Mikhailova N."/>
            <person name="Pati A."/>
            <person name="Chen A."/>
            <person name="Palaniappan K."/>
            <person name="Land M."/>
            <person name="Hauser L."/>
            <person name="Chang Y.J."/>
            <person name="Jeffries C.D."/>
            <person name="Rohde M."/>
            <person name="Spring S."/>
            <person name="Goker M."/>
            <person name="Wirth R."/>
            <person name="Woyke T."/>
            <person name="Bristow J."/>
            <person name="Eisen J.A."/>
            <person name="Markowitz V."/>
            <person name="Hugenholtz P."/>
            <person name="Klenk H.P."/>
            <person name="Kyrpides N.C."/>
        </authorList>
    </citation>
    <scope>NUCLEOTIDE SEQUENCE [LARGE SCALE GENOMIC DNA]</scope>
    <source>
        <strain evidence="5">DSM 14429 / JCM 11212 / NBRC 100878 / IC-017</strain>
    </source>
</reference>
<dbReference type="RefSeq" id="WP_013337481.1">
    <property type="nucleotide sequence ID" value="NC_014537.1"/>
</dbReference>
<dbReference type="GO" id="GO:0004347">
    <property type="term" value="F:glucose-6-phosphate isomerase activity"/>
    <property type="evidence" value="ECO:0007669"/>
    <property type="project" value="InterPro"/>
</dbReference>
<evidence type="ECO:0000256" key="1">
    <source>
        <dbReference type="ARBA" id="ARBA00010523"/>
    </source>
</evidence>
<name>E1QR66_VULDI</name>
<proteinExistence type="inferred from homology"/>
<evidence type="ECO:0000313" key="5">
    <source>
        <dbReference type="Proteomes" id="UP000006681"/>
    </source>
</evidence>
<dbReference type="GO" id="GO:0004476">
    <property type="term" value="F:mannose-6-phosphate isomerase activity"/>
    <property type="evidence" value="ECO:0007669"/>
    <property type="project" value="UniProtKB-EC"/>
</dbReference>
<dbReference type="Pfam" id="PF10432">
    <property type="entry name" value="bact-PGI_C"/>
    <property type="match status" value="1"/>
</dbReference>
<accession>E1QR66</accession>
<dbReference type="GO" id="GO:0097367">
    <property type="term" value="F:carbohydrate derivative binding"/>
    <property type="evidence" value="ECO:0007669"/>
    <property type="project" value="InterPro"/>
</dbReference>
<dbReference type="SUPFAM" id="SSF53697">
    <property type="entry name" value="SIS domain"/>
    <property type="match status" value="1"/>
</dbReference>
<dbReference type="CDD" id="cd05637">
    <property type="entry name" value="SIS_PGI_PMI_2"/>
    <property type="match status" value="1"/>
</dbReference>
<keyword evidence="2 4" id="KW-0413">Isomerase</keyword>
<dbReference type="GO" id="GO:1901135">
    <property type="term" value="P:carbohydrate derivative metabolic process"/>
    <property type="evidence" value="ECO:0007669"/>
    <property type="project" value="InterPro"/>
</dbReference>
<dbReference type="NCBIfam" id="TIGR02128">
    <property type="entry name" value="G6PI_arch"/>
    <property type="match status" value="1"/>
</dbReference>
<dbReference type="KEGG" id="vdi:Vdis_2389"/>
<feature type="domain" description="SIS" evidence="3">
    <location>
        <begin position="35"/>
        <end position="174"/>
    </location>
</feature>
<dbReference type="EC" id="5.3.1.8" evidence="4"/>
<evidence type="ECO:0000259" key="3">
    <source>
        <dbReference type="PROSITE" id="PS51464"/>
    </source>
</evidence>
<dbReference type="InterPro" id="IPR001347">
    <property type="entry name" value="SIS_dom"/>
</dbReference>
<dbReference type="Proteomes" id="UP000006681">
    <property type="component" value="Chromosome"/>
</dbReference>
<dbReference type="AlphaFoldDB" id="E1QR66"/>
<comment type="similarity">
    <text evidence="1">Belongs to the PGI/PMI family.</text>
</comment>
<dbReference type="GO" id="GO:0005975">
    <property type="term" value="P:carbohydrate metabolic process"/>
    <property type="evidence" value="ECO:0007669"/>
    <property type="project" value="InterPro"/>
</dbReference>
<dbReference type="HOGENOM" id="CLU_059687_0_1_2"/>
<dbReference type="InterPro" id="IPR046348">
    <property type="entry name" value="SIS_dom_sf"/>
</dbReference>
<dbReference type="STRING" id="572478.Vdis_2389"/>
<dbReference type="EMBL" id="CP002100">
    <property type="protein sequence ID" value="ADN51756.1"/>
    <property type="molecule type" value="Genomic_DNA"/>
</dbReference>
<dbReference type="OrthoDB" id="10151at2157"/>
<dbReference type="eggNOG" id="arCOG00052">
    <property type="taxonomic scope" value="Archaea"/>
</dbReference>
<dbReference type="PROSITE" id="PS51464">
    <property type="entry name" value="SIS"/>
    <property type="match status" value="1"/>
</dbReference>
<gene>
    <name evidence="4" type="ordered locus">Vdis_2389</name>
</gene>
<dbReference type="InterPro" id="IPR019490">
    <property type="entry name" value="Glu6P/Mann6P_isomerase_C"/>
</dbReference>
<evidence type="ECO:0000256" key="2">
    <source>
        <dbReference type="ARBA" id="ARBA00023235"/>
    </source>
</evidence>
<organism evidence="4 5">
    <name type="scientific">Vulcanisaeta distributa (strain DSM 14429 / JCM 11212 / NBRC 100878 / IC-017)</name>
    <dbReference type="NCBI Taxonomy" id="572478"/>
    <lineage>
        <taxon>Archaea</taxon>
        <taxon>Thermoproteota</taxon>
        <taxon>Thermoprotei</taxon>
        <taxon>Thermoproteales</taxon>
        <taxon>Thermoproteaceae</taxon>
        <taxon>Vulcanisaeta</taxon>
    </lineage>
</organism>
<protein>
    <submittedName>
        <fullName evidence="4">Transcriptional regulator, RpiR family</fullName>
        <ecNumber evidence="4">5.3.1.8</ecNumber>
    </submittedName>
</protein>
<dbReference type="Gene3D" id="3.40.50.10490">
    <property type="entry name" value="Glucose-6-phosphate isomerase like protein, domain 1"/>
    <property type="match status" value="2"/>
</dbReference>
<dbReference type="GeneID" id="9753345"/>
<keyword evidence="5" id="KW-1185">Reference proteome</keyword>
<sequence>MNLIDYPRWPSLARESILNVPMDLRSIKLSIDGKVIDYSEEIDSVVITGMGGSGVVGDIINDLCWFWDCRVPIIVSKNMRLPKRLSRPLVIAISYSGNTAETIMSANEALSRGYPVIGVTTGGKLSTVLTNKGAPVVLIPKASAPRYGLPALLYPTLIILERFGVASVINELESGISGIEDALKRVDDAINLAKQLVNSVPVVWVTESRRGVGIRFKNDLNENAKYYSVVSVVPEGAHNDIAAVTTKQGGLKHVAIMGPNDYEGMYEEVLIDVLSSFGAKPIIVKLEGKTPLETEMYGVTYLGMVTLALAELLGVEPVSTEPIDRLKNLLSERRVFQV</sequence>
<reference evidence="5" key="2">
    <citation type="journal article" date="2010" name="Stand. Genomic Sci.">
        <title>Complete genome sequence of Vulcanisaeta distributa type strain (IC-017T).</title>
        <authorList>
            <person name="Mavromatis K."/>
            <person name="Sikorski J."/>
            <person name="Pabst E."/>
            <person name="Teshima H."/>
            <person name="Lapidus A."/>
            <person name="Lucas S."/>
            <person name="Nolan M."/>
            <person name="Glavina Del Rio T."/>
            <person name="Cheng J."/>
            <person name="Bruce D."/>
            <person name="Goodwin L."/>
            <person name="Pitluck S."/>
            <person name="Liolios K."/>
            <person name="Ivanova N."/>
            <person name="Mikhailova N."/>
            <person name="Pati A."/>
            <person name="Chen A."/>
            <person name="Palaniappan K."/>
            <person name="Land M."/>
            <person name="Hauser L."/>
            <person name="Chang Y."/>
            <person name="Jeffries C."/>
            <person name="Rohde M."/>
            <person name="Spring S."/>
            <person name="Goker M."/>
            <person name="Wirth R."/>
            <person name="Woyke T."/>
            <person name="Bristow J."/>
            <person name="Eisen J."/>
            <person name="Markowitz V."/>
            <person name="Hugenholtz P."/>
            <person name="Klenk H."/>
            <person name="Kyrpides N."/>
        </authorList>
    </citation>
    <scope>NUCLEOTIDE SEQUENCE [LARGE SCALE GENOMIC DNA]</scope>
    <source>
        <strain evidence="5">DSM 14429 / JCM 11212 / NBRC 100878 / IC-017</strain>
    </source>
</reference>